<dbReference type="Gene3D" id="3.30.70.580">
    <property type="entry name" value="Pseudouridine synthase I, catalytic domain, N-terminal subdomain"/>
    <property type="match status" value="1"/>
</dbReference>
<dbReference type="InterPro" id="IPR020094">
    <property type="entry name" value="TruA/RsuA/RluB/E/F_N"/>
</dbReference>
<dbReference type="PANTHER" id="PTHR47683:SF2">
    <property type="entry name" value="RNA-BINDING S4 DOMAIN-CONTAINING PROTEIN"/>
    <property type="match status" value="1"/>
</dbReference>
<dbReference type="InterPro" id="IPR002942">
    <property type="entry name" value="S4_RNA-bd"/>
</dbReference>
<dbReference type="GO" id="GO:0003723">
    <property type="term" value="F:RNA binding"/>
    <property type="evidence" value="ECO:0007669"/>
    <property type="project" value="UniProtKB-KW"/>
</dbReference>
<evidence type="ECO:0000256" key="1">
    <source>
        <dbReference type="PROSITE-ProRule" id="PRU00182"/>
    </source>
</evidence>
<sequence>MAIARALQLRRTRLEWLARRLALSGCLSRHEALEAIKRGNVQVDGQTVTRDVQICDEAEISYLGRTLPAAAARPALFGMIKPPRVACTYTTNGPGPTLKTLLAQCPSVPEFPLREIKKYESELMQQRLRERERLKKGNWTERREARGRQESGTSNFLEESDLRSLEEEADDGSSSKKGSSSSNSSSPLHIPGHLIPVNHLPLQAEGLVLLTNDGEFAHALRSPANKIVTVGRSSCRVAWQHLGVFLFCFAELFFSF</sequence>
<feature type="compositionally biased region" description="Low complexity" evidence="2">
    <location>
        <begin position="175"/>
        <end position="186"/>
    </location>
</feature>
<evidence type="ECO:0000313" key="5">
    <source>
        <dbReference type="Proteomes" id="UP000030754"/>
    </source>
</evidence>
<feature type="domain" description="RNA-binding S4" evidence="3">
    <location>
        <begin position="15"/>
        <end position="72"/>
    </location>
</feature>
<dbReference type="GO" id="GO:0009982">
    <property type="term" value="F:pseudouridine synthase activity"/>
    <property type="evidence" value="ECO:0007669"/>
    <property type="project" value="InterPro"/>
</dbReference>
<dbReference type="RefSeq" id="XP_013432698.1">
    <property type="nucleotide sequence ID" value="XM_013577244.1"/>
</dbReference>
<gene>
    <name evidence="4" type="ORF">ENH_00064100</name>
</gene>
<dbReference type="PROSITE" id="PS50889">
    <property type="entry name" value="S4"/>
    <property type="match status" value="1"/>
</dbReference>
<dbReference type="OrthoDB" id="440619at2759"/>
<dbReference type="Proteomes" id="UP000030754">
    <property type="component" value="Unassembled WGS sequence"/>
</dbReference>
<dbReference type="InterPro" id="IPR036986">
    <property type="entry name" value="S4_RNA-bd_sf"/>
</dbReference>
<dbReference type="SUPFAM" id="SSF55174">
    <property type="entry name" value="Alpha-L RNA-binding motif"/>
    <property type="match status" value="1"/>
</dbReference>
<keyword evidence="1" id="KW-0694">RNA-binding</keyword>
<reference evidence="4" key="2">
    <citation type="submission" date="2013-10" db="EMBL/GenBank/DDBJ databases">
        <authorList>
            <person name="Aslett M."/>
        </authorList>
    </citation>
    <scope>NUCLEOTIDE SEQUENCE [LARGE SCALE GENOMIC DNA]</scope>
    <source>
        <strain evidence="4">Houghton</strain>
    </source>
</reference>
<dbReference type="CDD" id="cd00165">
    <property type="entry name" value="S4"/>
    <property type="match status" value="1"/>
</dbReference>
<protein>
    <submittedName>
        <fullName evidence="4">Pseudouridine synthase, related, related</fullName>
        <ecNumber evidence="4">5.4.99.-</ecNumber>
    </submittedName>
</protein>
<dbReference type="PANTHER" id="PTHR47683">
    <property type="entry name" value="PSEUDOURIDINE SYNTHASE FAMILY PROTEIN-RELATED"/>
    <property type="match status" value="1"/>
</dbReference>
<reference evidence="4" key="1">
    <citation type="submission" date="2013-10" db="EMBL/GenBank/DDBJ databases">
        <title>Genomic analysis of the causative agents of coccidiosis in chickens.</title>
        <authorList>
            <person name="Reid A.J."/>
            <person name="Blake D."/>
            <person name="Billington K."/>
            <person name="Browne H."/>
            <person name="Dunn M."/>
            <person name="Hung S."/>
            <person name="Kawahara F."/>
            <person name="Miranda-Saavedra D."/>
            <person name="Mourier T."/>
            <person name="Nagra H."/>
            <person name="Otto T.D."/>
            <person name="Rawlings N."/>
            <person name="Sanchez A."/>
            <person name="Sanders M."/>
            <person name="Subramaniam C."/>
            <person name="Tay Y."/>
            <person name="Dear P."/>
            <person name="Doerig C."/>
            <person name="Gruber A."/>
            <person name="Parkinson J."/>
            <person name="Shirley M."/>
            <person name="Wan K.L."/>
            <person name="Berriman M."/>
            <person name="Tomley F."/>
            <person name="Pain A."/>
        </authorList>
    </citation>
    <scope>NUCLEOTIDE SEQUENCE [LARGE SCALE GENOMIC DNA]</scope>
    <source>
        <strain evidence="4">Houghton</strain>
    </source>
</reference>
<dbReference type="SMART" id="SM00363">
    <property type="entry name" value="S4"/>
    <property type="match status" value="1"/>
</dbReference>
<evidence type="ECO:0000256" key="2">
    <source>
        <dbReference type="SAM" id="MobiDB-lite"/>
    </source>
</evidence>
<dbReference type="EMBL" id="HG722920">
    <property type="protein sequence ID" value="CDJ64231.1"/>
    <property type="molecule type" value="Genomic_DNA"/>
</dbReference>
<accession>U6MJP0</accession>
<dbReference type="EC" id="5.4.99.-" evidence="4"/>
<keyword evidence="5" id="KW-1185">Reference proteome</keyword>
<dbReference type="AlphaFoldDB" id="U6MJP0"/>
<dbReference type="Gene3D" id="3.10.290.10">
    <property type="entry name" value="RNA-binding S4 domain"/>
    <property type="match status" value="1"/>
</dbReference>
<dbReference type="VEuPathDB" id="ToxoDB:ENH_00064100"/>
<dbReference type="GeneID" id="25476547"/>
<proteinExistence type="predicted"/>
<feature type="region of interest" description="Disordered" evidence="2">
    <location>
        <begin position="141"/>
        <end position="190"/>
    </location>
</feature>
<evidence type="ECO:0000259" key="3">
    <source>
        <dbReference type="SMART" id="SM00363"/>
    </source>
</evidence>
<evidence type="ECO:0000313" key="4">
    <source>
        <dbReference type="EMBL" id="CDJ64231.1"/>
    </source>
</evidence>
<organism evidence="4 5">
    <name type="scientific">Eimeria necatrix</name>
    <dbReference type="NCBI Taxonomy" id="51315"/>
    <lineage>
        <taxon>Eukaryota</taxon>
        <taxon>Sar</taxon>
        <taxon>Alveolata</taxon>
        <taxon>Apicomplexa</taxon>
        <taxon>Conoidasida</taxon>
        <taxon>Coccidia</taxon>
        <taxon>Eucoccidiorida</taxon>
        <taxon>Eimeriorina</taxon>
        <taxon>Eimeriidae</taxon>
        <taxon>Eimeria</taxon>
    </lineage>
</organism>
<dbReference type="InterPro" id="IPR050343">
    <property type="entry name" value="RsuA_PseudoU_synthase"/>
</dbReference>
<name>U6MJP0_9EIME</name>
<keyword evidence="4" id="KW-0413">Isomerase</keyword>